<dbReference type="CDD" id="cd05288">
    <property type="entry name" value="PGDH"/>
    <property type="match status" value="1"/>
</dbReference>
<dbReference type="PANTHER" id="PTHR43205">
    <property type="entry name" value="PROSTAGLANDIN REDUCTASE"/>
    <property type="match status" value="1"/>
</dbReference>
<dbReference type="InterPro" id="IPR036291">
    <property type="entry name" value="NAD(P)-bd_dom_sf"/>
</dbReference>
<dbReference type="PROSITE" id="PS00430">
    <property type="entry name" value="TONB_DEPENDENT_REC_1"/>
    <property type="match status" value="1"/>
</dbReference>
<gene>
    <name evidence="3" type="ORF">CYMTET_44486</name>
</gene>
<dbReference type="SMART" id="SM00829">
    <property type="entry name" value="PKS_ER"/>
    <property type="match status" value="1"/>
</dbReference>
<dbReference type="InterPro" id="IPR045010">
    <property type="entry name" value="MDR_fam"/>
</dbReference>
<organism evidence="3 4">
    <name type="scientific">Cymbomonas tetramitiformis</name>
    <dbReference type="NCBI Taxonomy" id="36881"/>
    <lineage>
        <taxon>Eukaryota</taxon>
        <taxon>Viridiplantae</taxon>
        <taxon>Chlorophyta</taxon>
        <taxon>Pyramimonadophyceae</taxon>
        <taxon>Pyramimonadales</taxon>
        <taxon>Pyramimonadaceae</taxon>
        <taxon>Cymbomonas</taxon>
    </lineage>
</organism>
<dbReference type="Pfam" id="PF00107">
    <property type="entry name" value="ADH_zinc_N"/>
    <property type="match status" value="1"/>
</dbReference>
<dbReference type="Gene3D" id="3.40.50.720">
    <property type="entry name" value="NAD(P)-binding Rossmann-like Domain"/>
    <property type="match status" value="1"/>
</dbReference>
<dbReference type="AlphaFoldDB" id="A0AAE0C041"/>
<comment type="caution">
    <text evidence="3">The sequence shown here is derived from an EMBL/GenBank/DDBJ whole genome shotgun (WGS) entry which is preliminary data.</text>
</comment>
<dbReference type="GO" id="GO:0016628">
    <property type="term" value="F:oxidoreductase activity, acting on the CH-CH group of donors, NAD or NADP as acceptor"/>
    <property type="evidence" value="ECO:0007669"/>
    <property type="project" value="InterPro"/>
</dbReference>
<reference evidence="3 4" key="1">
    <citation type="journal article" date="2015" name="Genome Biol. Evol.">
        <title>Comparative Genomics of a Bacterivorous Green Alga Reveals Evolutionary Causalities and Consequences of Phago-Mixotrophic Mode of Nutrition.</title>
        <authorList>
            <person name="Burns J.A."/>
            <person name="Paasch A."/>
            <person name="Narechania A."/>
            <person name="Kim E."/>
        </authorList>
    </citation>
    <scope>NUCLEOTIDE SEQUENCE [LARGE SCALE GENOMIC DNA]</scope>
    <source>
        <strain evidence="3 4">PLY_AMNH</strain>
    </source>
</reference>
<evidence type="ECO:0000313" key="3">
    <source>
        <dbReference type="EMBL" id="KAK3245968.1"/>
    </source>
</evidence>
<proteinExistence type="predicted"/>
<dbReference type="SUPFAM" id="SSF51735">
    <property type="entry name" value="NAD(P)-binding Rossmann-fold domains"/>
    <property type="match status" value="1"/>
</dbReference>
<dbReference type="EMBL" id="LGRX02030223">
    <property type="protein sequence ID" value="KAK3245968.1"/>
    <property type="molecule type" value="Genomic_DNA"/>
</dbReference>
<dbReference type="InterPro" id="IPR013149">
    <property type="entry name" value="ADH-like_C"/>
</dbReference>
<evidence type="ECO:0000313" key="4">
    <source>
        <dbReference type="Proteomes" id="UP001190700"/>
    </source>
</evidence>
<accession>A0AAE0C041</accession>
<name>A0AAE0C041_9CHLO</name>
<evidence type="ECO:0000256" key="1">
    <source>
        <dbReference type="ARBA" id="ARBA00023002"/>
    </source>
</evidence>
<dbReference type="InterPro" id="IPR010916">
    <property type="entry name" value="TonB_box_CS"/>
</dbReference>
<dbReference type="Proteomes" id="UP001190700">
    <property type="component" value="Unassembled WGS sequence"/>
</dbReference>
<evidence type="ECO:0000259" key="2">
    <source>
        <dbReference type="SMART" id="SM00829"/>
    </source>
</evidence>
<sequence length="287" mass="30214">MGWTLVTRIACWWNGLDPRHAHRLLVEWAGASSFMTQAMASKWHGLEVAGPRSGTAGLEAAAADWLQPVGLQVGQPKAGETVVVSAAAGATGSIVAQIAKHVIGCRVVGIAGGAPKCRWLSEELGLDATIDYKQKGLSLRKQLKAACPKGIDVFFDNVGGEQLDAALACLAPRGARIVICGAISRYNESGVLPSGPTHYMNLLVNRAKMEGFVVFDYAKEYPAAIQDIAAWMGEGKVKMKEDIVHGGLEAAPAALLRLFSGANTGKLVVELVPGAHDGSHAALRSKL</sequence>
<keyword evidence="1" id="KW-0560">Oxidoreductase</keyword>
<dbReference type="InterPro" id="IPR020843">
    <property type="entry name" value="ER"/>
</dbReference>
<protein>
    <recommendedName>
        <fullName evidence="2">Enoyl reductase (ER) domain-containing protein</fullName>
    </recommendedName>
</protein>
<keyword evidence="4" id="KW-1185">Reference proteome</keyword>
<dbReference type="FunFam" id="3.40.50.720:FF:000121">
    <property type="entry name" value="Prostaglandin reductase 2"/>
    <property type="match status" value="1"/>
</dbReference>
<feature type="domain" description="Enoyl reductase (ER)" evidence="2">
    <location>
        <begin position="23"/>
        <end position="269"/>
    </location>
</feature>
<dbReference type="PANTHER" id="PTHR43205:SF7">
    <property type="entry name" value="PROSTAGLANDIN REDUCTASE 1"/>
    <property type="match status" value="1"/>
</dbReference>